<organism evidence="1">
    <name type="scientific">Anaerococcus vaginalis</name>
    <dbReference type="NCBI Taxonomy" id="33037"/>
    <lineage>
        <taxon>Bacteria</taxon>
        <taxon>Bacillati</taxon>
        <taxon>Bacillota</taxon>
        <taxon>Tissierellia</taxon>
        <taxon>Tissierellales</taxon>
        <taxon>Peptoniphilaceae</taxon>
        <taxon>Anaerococcus</taxon>
    </lineage>
</organism>
<evidence type="ECO:0000313" key="1">
    <source>
        <dbReference type="EMBL" id="VYS84429.1"/>
    </source>
</evidence>
<reference evidence="1" key="1">
    <citation type="submission" date="2019-11" db="EMBL/GenBank/DDBJ databases">
        <authorList>
            <person name="Feng L."/>
        </authorList>
    </citation>
    <scope>NUCLEOTIDE SEQUENCE</scope>
    <source>
        <strain evidence="1">AvaginalisLFYP127</strain>
    </source>
</reference>
<name>A0A6N2RVG6_9FIRM</name>
<accession>A0A6N2RVG6</accession>
<dbReference type="RefSeq" id="WP_070737668.1">
    <property type="nucleotide sequence ID" value="NZ_CACRSW010000006.1"/>
</dbReference>
<dbReference type="EMBL" id="CACRSW010000006">
    <property type="protein sequence ID" value="VYS84429.1"/>
    <property type="molecule type" value="Genomic_DNA"/>
</dbReference>
<proteinExistence type="predicted"/>
<sequence length="100" mass="11311">MLNYPTELMPEIVSGKKNENAAYVFSDFYISNEDIEDSELSSIFETFAKGGIYKDCCFGNSCTHALVRQKKLMNRNIEKSEGITFIVGKLKEPYIVQVIG</sequence>
<gene>
    <name evidence="1" type="ORF">AVLFYP127_01553</name>
</gene>
<protein>
    <submittedName>
        <fullName evidence="1">Uncharacterized protein</fullName>
    </submittedName>
</protein>
<dbReference type="AlphaFoldDB" id="A0A6N2RVG6"/>